<organism evidence="3">
    <name type="scientific">Pseudo-nitzschia australis</name>
    <dbReference type="NCBI Taxonomy" id="44445"/>
    <lineage>
        <taxon>Eukaryota</taxon>
        <taxon>Sar</taxon>
        <taxon>Stramenopiles</taxon>
        <taxon>Ochrophyta</taxon>
        <taxon>Bacillariophyta</taxon>
        <taxon>Bacillariophyceae</taxon>
        <taxon>Bacillariophycidae</taxon>
        <taxon>Bacillariales</taxon>
        <taxon>Bacillariaceae</taxon>
        <taxon>Pseudo-nitzschia</taxon>
    </lineage>
</organism>
<keyword evidence="2" id="KW-0472">Membrane</keyword>
<dbReference type="EMBL" id="HBIX01030920">
    <property type="protein sequence ID" value="CAE0727786.1"/>
    <property type="molecule type" value="Transcribed_RNA"/>
</dbReference>
<keyword evidence="2" id="KW-1133">Transmembrane helix</keyword>
<reference evidence="3" key="1">
    <citation type="submission" date="2021-01" db="EMBL/GenBank/DDBJ databases">
        <authorList>
            <person name="Corre E."/>
            <person name="Pelletier E."/>
            <person name="Niang G."/>
            <person name="Scheremetjew M."/>
            <person name="Finn R."/>
            <person name="Kale V."/>
            <person name="Holt S."/>
            <person name="Cochrane G."/>
            <person name="Meng A."/>
            <person name="Brown T."/>
            <person name="Cohen L."/>
        </authorList>
    </citation>
    <scope>NUCLEOTIDE SEQUENCE</scope>
    <source>
        <strain evidence="3">10249 10 AB</strain>
    </source>
</reference>
<feature type="region of interest" description="Disordered" evidence="1">
    <location>
        <begin position="416"/>
        <end position="471"/>
    </location>
</feature>
<feature type="region of interest" description="Disordered" evidence="1">
    <location>
        <begin position="247"/>
        <end position="268"/>
    </location>
</feature>
<protein>
    <submittedName>
        <fullName evidence="3">Uncharacterized protein</fullName>
    </submittedName>
</protein>
<feature type="compositionally biased region" description="Polar residues" evidence="1">
    <location>
        <begin position="421"/>
        <end position="442"/>
    </location>
</feature>
<evidence type="ECO:0000256" key="1">
    <source>
        <dbReference type="SAM" id="MobiDB-lite"/>
    </source>
</evidence>
<gene>
    <name evidence="3" type="ORF">PAUS00366_LOCUS20570</name>
</gene>
<feature type="compositionally biased region" description="Polar residues" evidence="1">
    <location>
        <begin position="588"/>
        <end position="599"/>
    </location>
</feature>
<evidence type="ECO:0000256" key="2">
    <source>
        <dbReference type="SAM" id="Phobius"/>
    </source>
</evidence>
<proteinExistence type="predicted"/>
<feature type="compositionally biased region" description="Basic and acidic residues" evidence="1">
    <location>
        <begin position="518"/>
        <end position="529"/>
    </location>
</feature>
<feature type="compositionally biased region" description="Polar residues" evidence="1">
    <location>
        <begin position="247"/>
        <end position="265"/>
    </location>
</feature>
<feature type="transmembrane region" description="Helical" evidence="2">
    <location>
        <begin position="16"/>
        <end position="38"/>
    </location>
</feature>
<feature type="compositionally biased region" description="Polar residues" evidence="1">
    <location>
        <begin position="451"/>
        <end position="466"/>
    </location>
</feature>
<feature type="compositionally biased region" description="Low complexity" evidence="1">
    <location>
        <begin position="306"/>
        <end position="323"/>
    </location>
</feature>
<feature type="region of interest" description="Disordered" evidence="1">
    <location>
        <begin position="355"/>
        <end position="384"/>
    </location>
</feature>
<feature type="region of interest" description="Disordered" evidence="1">
    <location>
        <begin position="306"/>
        <end position="325"/>
    </location>
</feature>
<keyword evidence="2" id="KW-0812">Transmembrane</keyword>
<evidence type="ECO:0000313" key="3">
    <source>
        <dbReference type="EMBL" id="CAE0727786.1"/>
    </source>
</evidence>
<sequence length="656" mass="71701">MSAILRGEEAEDGRKVGLATGGVIGTVLISLLLVSLLAMSRRKRRGKKESGTGSVVKKIKIKLDSPNRSPIRRHSYDEGHDQSGQILLQNVYLADSDSDDGDLEEGYTGSTMRTIEKEEISYDKRNLKEMLIPVVPSNYSGYSLGENVDAETTKTSDSNDSNRTVDNTVTLPPMECYHEEGIEARPATTNDGFILFSDNVQFDTYDDKYDEDDDNEYVMCEDDTSDSSIGEHLMSACKGSGRGLLTAKSSECSENSGNPTPSPTISPELPVRSTVAAAIPFPSPEVEKETIDSYISTWSTRYPQQSHAATSSVASSTNSNRSVGTMEEVRPLDELDLAIASGDWAAVGATAAALASRSVSPNQSSLSRRIKRDSVSSSSSSISEYTQKANELDKLIEAGDWEALVVTAAKYDAEGEDVSRSCRSAASTQGSETEGSHANDSYASHMDYSSVDRSTNTGRSVTTSASQKERMKEIREQVTQMVRDVVPDEVDNVDEMMAQFKGKEDELLETLRTMKERNVARKARQESQKIARRNTRSRDKTEGFFSVTSPTNPSSQDETINATEKVIGTEQPPQSRANIYDAIDHDATMSSTSVSLTTNGEERTDESEEQSVTQDIGSFFNATKVDPDQAAADAATWAIQRSLDELMEKDEKESSF</sequence>
<dbReference type="AlphaFoldDB" id="A0A7S4EQD7"/>
<feature type="region of interest" description="Disordered" evidence="1">
    <location>
        <begin position="150"/>
        <end position="169"/>
    </location>
</feature>
<feature type="region of interest" description="Disordered" evidence="1">
    <location>
        <begin position="518"/>
        <end position="612"/>
    </location>
</feature>
<accession>A0A7S4EQD7</accession>
<feature type="compositionally biased region" description="Polar residues" evidence="1">
    <location>
        <begin position="153"/>
        <end position="169"/>
    </location>
</feature>
<feature type="compositionally biased region" description="Polar residues" evidence="1">
    <location>
        <begin position="546"/>
        <end position="562"/>
    </location>
</feature>
<name>A0A7S4EQD7_9STRA</name>